<dbReference type="SUPFAM" id="SSF46785">
    <property type="entry name" value="Winged helix' DNA-binding domain"/>
    <property type="match status" value="1"/>
</dbReference>
<dbReference type="CDD" id="cd00090">
    <property type="entry name" value="HTH_ARSR"/>
    <property type="match status" value="1"/>
</dbReference>
<organism evidence="3 4">
    <name type="scientific">Paenibacillus gallinarum</name>
    <dbReference type="NCBI Taxonomy" id="2762232"/>
    <lineage>
        <taxon>Bacteria</taxon>
        <taxon>Bacillati</taxon>
        <taxon>Bacillota</taxon>
        <taxon>Bacilli</taxon>
        <taxon>Bacillales</taxon>
        <taxon>Paenibacillaceae</taxon>
        <taxon>Paenibacillus</taxon>
    </lineage>
</organism>
<dbReference type="PROSITE" id="PS50995">
    <property type="entry name" value="HTH_MARR_2"/>
    <property type="match status" value="1"/>
</dbReference>
<dbReference type="InterPro" id="IPR039422">
    <property type="entry name" value="MarR/SlyA-like"/>
</dbReference>
<dbReference type="PANTHER" id="PTHR33164:SF43">
    <property type="entry name" value="HTH-TYPE TRANSCRIPTIONAL REPRESSOR YETL"/>
    <property type="match status" value="1"/>
</dbReference>
<protein>
    <submittedName>
        <fullName evidence="3">MarR family transcriptional regulator</fullName>
    </submittedName>
</protein>
<dbReference type="Proteomes" id="UP000608071">
    <property type="component" value="Unassembled WGS sequence"/>
</dbReference>
<gene>
    <name evidence="3" type="ORF">H9647_13505</name>
</gene>
<dbReference type="RefSeq" id="WP_191800740.1">
    <property type="nucleotide sequence ID" value="NZ_JACSQL010000005.1"/>
</dbReference>
<dbReference type="InterPro" id="IPR036390">
    <property type="entry name" value="WH_DNA-bd_sf"/>
</dbReference>
<dbReference type="SMART" id="SM00347">
    <property type="entry name" value="HTH_MARR"/>
    <property type="match status" value="1"/>
</dbReference>
<evidence type="ECO:0000313" key="3">
    <source>
        <dbReference type="EMBL" id="MBD7969088.1"/>
    </source>
</evidence>
<sequence>MNEDTTVQSLLYTFMKFNRGIWKQRKTEGRNPSEIMLLTALIRGTETERDPASVVCKISEYMEKGPTTKEQIEGMKASEISNLLRVKSPTITPVIRTLEEAGLVERKVDPDDRRVVRIKITEAGQQVVREVHKEMMTTMHGLVEYLGEEDTKQLTLLLNRVHEYHDMVREEKEERKRKEGSEKPC</sequence>
<keyword evidence="4" id="KW-1185">Reference proteome</keyword>
<feature type="domain" description="HTH marR-type" evidence="2">
    <location>
        <begin position="3"/>
        <end position="163"/>
    </location>
</feature>
<evidence type="ECO:0000259" key="2">
    <source>
        <dbReference type="PROSITE" id="PS50995"/>
    </source>
</evidence>
<evidence type="ECO:0000313" key="4">
    <source>
        <dbReference type="Proteomes" id="UP000608071"/>
    </source>
</evidence>
<dbReference type="Pfam" id="PF01047">
    <property type="entry name" value="MarR"/>
    <property type="match status" value="1"/>
</dbReference>
<reference evidence="3 4" key="1">
    <citation type="submission" date="2020-08" db="EMBL/GenBank/DDBJ databases">
        <title>A Genomic Blueprint of the Chicken Gut Microbiome.</title>
        <authorList>
            <person name="Gilroy R."/>
            <person name="Ravi A."/>
            <person name="Getino M."/>
            <person name="Pursley I."/>
            <person name="Horton D.L."/>
            <person name="Alikhan N.-F."/>
            <person name="Baker D."/>
            <person name="Gharbi K."/>
            <person name="Hall N."/>
            <person name="Watson M."/>
            <person name="Adriaenssens E.M."/>
            <person name="Foster-Nyarko E."/>
            <person name="Jarju S."/>
            <person name="Secka A."/>
            <person name="Antonio M."/>
            <person name="Oren A."/>
            <person name="Chaudhuri R."/>
            <person name="La Ragione R.M."/>
            <person name="Hildebrand F."/>
            <person name="Pallen M.J."/>
        </authorList>
    </citation>
    <scope>NUCLEOTIDE SEQUENCE [LARGE SCALE GENOMIC DNA]</scope>
    <source>
        <strain evidence="3 4">Sa2BVA9</strain>
    </source>
</reference>
<dbReference type="InterPro" id="IPR011991">
    <property type="entry name" value="ArsR-like_HTH"/>
</dbReference>
<dbReference type="EMBL" id="JACSQL010000005">
    <property type="protein sequence ID" value="MBD7969088.1"/>
    <property type="molecule type" value="Genomic_DNA"/>
</dbReference>
<comment type="caution">
    <text evidence="3">The sequence shown here is derived from an EMBL/GenBank/DDBJ whole genome shotgun (WGS) entry which is preliminary data.</text>
</comment>
<dbReference type="PRINTS" id="PR00598">
    <property type="entry name" value="HTHMARR"/>
</dbReference>
<proteinExistence type="predicted"/>
<dbReference type="InterPro" id="IPR000835">
    <property type="entry name" value="HTH_MarR-typ"/>
</dbReference>
<dbReference type="Gene3D" id="1.10.10.10">
    <property type="entry name" value="Winged helix-like DNA-binding domain superfamily/Winged helix DNA-binding domain"/>
    <property type="match status" value="1"/>
</dbReference>
<keyword evidence="1" id="KW-0238">DNA-binding</keyword>
<evidence type="ECO:0000256" key="1">
    <source>
        <dbReference type="ARBA" id="ARBA00023125"/>
    </source>
</evidence>
<dbReference type="InterPro" id="IPR036388">
    <property type="entry name" value="WH-like_DNA-bd_sf"/>
</dbReference>
<name>A0ABR8T0L5_9BACL</name>
<accession>A0ABR8T0L5</accession>
<dbReference type="PANTHER" id="PTHR33164">
    <property type="entry name" value="TRANSCRIPTIONAL REGULATOR, MARR FAMILY"/>
    <property type="match status" value="1"/>
</dbReference>